<dbReference type="Proteomes" id="UP001155660">
    <property type="component" value="Unplaced"/>
</dbReference>
<dbReference type="RefSeq" id="XP_042610070.1">
    <property type="nucleotide sequence ID" value="XM_042754136.1"/>
</dbReference>
<evidence type="ECO:0000256" key="1">
    <source>
        <dbReference type="SAM" id="Coils"/>
    </source>
</evidence>
<accession>A0A9Q9XYS0</accession>
<feature type="coiled-coil region" evidence="1">
    <location>
        <begin position="162"/>
        <end position="202"/>
    </location>
</feature>
<name>A0A9Q9XYS0_CYPCA</name>
<dbReference type="GeneID" id="122143608"/>
<keyword evidence="1" id="KW-0175">Coiled coil</keyword>
<reference evidence="3" key="1">
    <citation type="submission" date="2025-08" db="UniProtKB">
        <authorList>
            <consortium name="RefSeq"/>
        </authorList>
    </citation>
    <scope>IDENTIFICATION</scope>
    <source>
        <tissue evidence="3">Muscle</tissue>
    </source>
</reference>
<dbReference type="KEGG" id="ccar:122143608"/>
<dbReference type="AlphaFoldDB" id="A0A9Q9XYS0"/>
<gene>
    <name evidence="3" type="primary">LOC122143608</name>
</gene>
<protein>
    <submittedName>
        <fullName evidence="3">Uncharacterized protein LOC122143608</fullName>
    </submittedName>
</protein>
<evidence type="ECO:0000256" key="2">
    <source>
        <dbReference type="SAM" id="MobiDB-lite"/>
    </source>
</evidence>
<evidence type="ECO:0000313" key="3">
    <source>
        <dbReference type="RefSeq" id="XP_042610070.1"/>
    </source>
</evidence>
<feature type="region of interest" description="Disordered" evidence="2">
    <location>
        <begin position="23"/>
        <end position="52"/>
    </location>
</feature>
<proteinExistence type="predicted"/>
<dbReference type="OrthoDB" id="8926994at2759"/>
<sequence>MAASGSGTPRSWQDVRKKLHDFSSQVKVRGSAVRRDRARTGAGTSSVQPLTAHEEKALAIMGDTISHGIPGGIDVRRGDAEQASCSRSSPPPNVPCSPDTEPPAALSSPGSTEPEGCTMPPPPVHTSSPGLRYTTLRRRSTISPCRCSEELVIIEKEKLVVLRDIQRQLTEANELARQSLELKRAKLELAKQQHALAEAQFNRPSISVPILLPAEDAEQQSTQ</sequence>
<feature type="region of interest" description="Disordered" evidence="2">
    <location>
        <begin position="69"/>
        <end position="131"/>
    </location>
</feature>
<organism evidence="3">
    <name type="scientific">Cyprinus carpio</name>
    <name type="common">Common carp</name>
    <dbReference type="NCBI Taxonomy" id="7962"/>
    <lineage>
        <taxon>Eukaryota</taxon>
        <taxon>Metazoa</taxon>
        <taxon>Chordata</taxon>
        <taxon>Craniata</taxon>
        <taxon>Vertebrata</taxon>
        <taxon>Euteleostomi</taxon>
        <taxon>Actinopterygii</taxon>
        <taxon>Neopterygii</taxon>
        <taxon>Teleostei</taxon>
        <taxon>Ostariophysi</taxon>
        <taxon>Cypriniformes</taxon>
        <taxon>Cyprinidae</taxon>
        <taxon>Cyprininae</taxon>
        <taxon>Cyprinus</taxon>
    </lineage>
</organism>